<dbReference type="Gene3D" id="1.20.120.330">
    <property type="entry name" value="Nucleotidyltransferases domain 2"/>
    <property type="match status" value="1"/>
</dbReference>
<accession>A0ABP6X299</accession>
<dbReference type="EMBL" id="BAABCY010000027">
    <property type="protein sequence ID" value="GAA3560334.1"/>
    <property type="molecule type" value="Genomic_DNA"/>
</dbReference>
<keyword evidence="3" id="KW-1185">Reference proteome</keyword>
<evidence type="ECO:0000313" key="3">
    <source>
        <dbReference type="Proteomes" id="UP001500954"/>
    </source>
</evidence>
<organism evidence="2 3">
    <name type="scientific">Snuella lapsa</name>
    <dbReference type="NCBI Taxonomy" id="870481"/>
    <lineage>
        <taxon>Bacteria</taxon>
        <taxon>Pseudomonadati</taxon>
        <taxon>Bacteroidota</taxon>
        <taxon>Flavobacteriia</taxon>
        <taxon>Flavobacteriales</taxon>
        <taxon>Flavobacteriaceae</taxon>
        <taxon>Snuella</taxon>
    </lineage>
</organism>
<reference evidence="3" key="1">
    <citation type="journal article" date="2019" name="Int. J. Syst. Evol. Microbiol.">
        <title>The Global Catalogue of Microorganisms (GCM) 10K type strain sequencing project: providing services to taxonomists for standard genome sequencing and annotation.</title>
        <authorList>
            <consortium name="The Broad Institute Genomics Platform"/>
            <consortium name="The Broad Institute Genome Sequencing Center for Infectious Disease"/>
            <person name="Wu L."/>
            <person name="Ma J."/>
        </authorList>
    </citation>
    <scope>NUCLEOTIDE SEQUENCE [LARGE SCALE GENOMIC DNA]</scope>
    <source>
        <strain evidence="3">JCM 17111</strain>
    </source>
</reference>
<dbReference type="Proteomes" id="UP001500954">
    <property type="component" value="Unassembled WGS sequence"/>
</dbReference>
<dbReference type="InterPro" id="IPR007842">
    <property type="entry name" value="HEPN_dom"/>
</dbReference>
<dbReference type="SUPFAM" id="SSF81593">
    <property type="entry name" value="Nucleotidyltransferase substrate binding subunit/domain"/>
    <property type="match status" value="1"/>
</dbReference>
<gene>
    <name evidence="2" type="ORF">GCM10022395_08920</name>
</gene>
<evidence type="ECO:0000313" key="2">
    <source>
        <dbReference type="EMBL" id="GAA3560334.1"/>
    </source>
</evidence>
<evidence type="ECO:0000259" key="1">
    <source>
        <dbReference type="PROSITE" id="PS50910"/>
    </source>
</evidence>
<dbReference type="SMART" id="SM00748">
    <property type="entry name" value="HEPN"/>
    <property type="match status" value="1"/>
</dbReference>
<name>A0ABP6X299_9FLAO</name>
<dbReference type="Pfam" id="PF05168">
    <property type="entry name" value="HEPN"/>
    <property type="match status" value="1"/>
</dbReference>
<protein>
    <recommendedName>
        <fullName evidence="1">HEPN domain-containing protein</fullName>
    </recommendedName>
</protein>
<dbReference type="PROSITE" id="PS50910">
    <property type="entry name" value="HEPN"/>
    <property type="match status" value="1"/>
</dbReference>
<comment type="caution">
    <text evidence="2">The sequence shown here is derived from an EMBL/GenBank/DDBJ whole genome shotgun (WGS) entry which is preliminary data.</text>
</comment>
<feature type="domain" description="HEPN" evidence="1">
    <location>
        <begin position="75"/>
        <end position="195"/>
    </location>
</feature>
<proteinExistence type="predicted"/>
<sequence length="353" mass="41364">MVSKIFENETDYLYRIFPYEYAVQQLREENLFFVHGCSCDRLLFKDSDSELDIFHNYHIIERTLKNIQSVFDKESNKMAAFKEGADFFLENGNYSQAVFMLHQYIELWFRYAALFMMGKERKSHSIKELQTYLRGFTPELGNLFNTEIEEEQHLLKLLDNAYISTRYENSYHINKEQILKIQAKADAIHNTVTYLFNNKLNDTKQLIEEKSKTEKANLDITSKPDIASETIAKEALTKIKGYANEHFYLLKHNPHRKETRNIHIETKGYLDTSFLLANFLKVSIMALEAIEDKSESVAGADYAVQQVLQCALKLIPYEEMEFLDKVQHLLSETEIVNQNKTDYENQETTSKTT</sequence>